<organism evidence="2 3">
    <name type="scientific">Salegentibacter echinorum</name>
    <dbReference type="NCBI Taxonomy" id="1073325"/>
    <lineage>
        <taxon>Bacteria</taxon>
        <taxon>Pseudomonadati</taxon>
        <taxon>Bacteroidota</taxon>
        <taxon>Flavobacteriia</taxon>
        <taxon>Flavobacteriales</taxon>
        <taxon>Flavobacteriaceae</taxon>
        <taxon>Salegentibacter</taxon>
    </lineage>
</organism>
<dbReference type="PROSITE" id="PS51257">
    <property type="entry name" value="PROKAR_LIPOPROTEIN"/>
    <property type="match status" value="1"/>
</dbReference>
<dbReference type="Proteomes" id="UP000183945">
    <property type="component" value="Unassembled WGS sequence"/>
</dbReference>
<dbReference type="EMBL" id="FQVT01000002">
    <property type="protein sequence ID" value="SHF73721.1"/>
    <property type="molecule type" value="Genomic_DNA"/>
</dbReference>
<dbReference type="STRING" id="1073325.SAMN05444483_102217"/>
<reference evidence="3" key="1">
    <citation type="submission" date="2016-11" db="EMBL/GenBank/DDBJ databases">
        <authorList>
            <person name="Varghese N."/>
            <person name="Submissions S."/>
        </authorList>
    </citation>
    <scope>NUCLEOTIDE SEQUENCE [LARGE SCALE GENOMIC DNA]</scope>
    <source>
        <strain evidence="3">DSM 24579</strain>
    </source>
</reference>
<sequence>MKSIKSIFILFSLTLLASCGPTKNTEKELSADAQQAQTEVMNKHPQIAENFANSAGYAIFPNVGKGAYVIGGASGNGVVYKNGSKVGYADLKQLDVGLQAGGKAFIEIIFFQTESALDEFQQGGYELAGNASAVVLEEGVSKSVDFQNGVGVVTMPKAGAMAGVSVGGQRFEYHSAQ</sequence>
<dbReference type="RefSeq" id="WP_072877278.1">
    <property type="nucleotide sequence ID" value="NZ_FQVT01000002.1"/>
</dbReference>
<name>A0A1M5E3T7_SALEC</name>
<evidence type="ECO:0000313" key="2">
    <source>
        <dbReference type="EMBL" id="SHF73721.1"/>
    </source>
</evidence>
<dbReference type="OrthoDB" id="5405772at2"/>
<proteinExistence type="predicted"/>
<keyword evidence="3" id="KW-1185">Reference proteome</keyword>
<evidence type="ECO:0000256" key="1">
    <source>
        <dbReference type="SAM" id="SignalP"/>
    </source>
</evidence>
<feature type="chain" id="PRO_5012951441" evidence="1">
    <location>
        <begin position="18"/>
        <end position="177"/>
    </location>
</feature>
<dbReference type="CDD" id="cd11524">
    <property type="entry name" value="SYLF"/>
    <property type="match status" value="1"/>
</dbReference>
<dbReference type="AlphaFoldDB" id="A0A1M5E3T7"/>
<gene>
    <name evidence="2" type="ORF">SAMN05444483_102217</name>
</gene>
<keyword evidence="1" id="KW-0732">Signal</keyword>
<feature type="signal peptide" evidence="1">
    <location>
        <begin position="1"/>
        <end position="17"/>
    </location>
</feature>
<protein>
    <submittedName>
        <fullName evidence="2">Las17-binding protein actin regulator</fullName>
    </submittedName>
</protein>
<accession>A0A1M5E3T7</accession>
<evidence type="ECO:0000313" key="3">
    <source>
        <dbReference type="Proteomes" id="UP000183945"/>
    </source>
</evidence>